<dbReference type="OrthoDB" id="18982at2759"/>
<gene>
    <name evidence="14 15" type="primary">LOC105169889</name>
</gene>
<evidence type="ECO:0000256" key="7">
    <source>
        <dbReference type="ARBA" id="ARBA00023006"/>
    </source>
</evidence>
<name>A0A8M8V797_SESIN</name>
<comment type="catalytic activity">
    <reaction evidence="10">
        <text>a 1,2-diacyl-sn-glycero-3-phospho-L-serine(in) = a 1,2-diacyl-sn-glycero-3-phospho-L-serine(out)</text>
        <dbReference type="Rhea" id="RHEA:38663"/>
        <dbReference type="ChEBI" id="CHEBI:57262"/>
    </reaction>
</comment>
<accession>A0A8M8V797</accession>
<evidence type="ECO:0000256" key="8">
    <source>
        <dbReference type="ARBA" id="ARBA00023055"/>
    </source>
</evidence>
<keyword evidence="9" id="KW-0472">Membrane</keyword>
<dbReference type="Proteomes" id="UP000504604">
    <property type="component" value="Linkage group LG8"/>
</dbReference>
<feature type="compositionally biased region" description="Polar residues" evidence="12">
    <location>
        <begin position="1646"/>
        <end position="1659"/>
    </location>
</feature>
<dbReference type="GeneID" id="105169889"/>
<evidence type="ECO:0000256" key="4">
    <source>
        <dbReference type="ARBA" id="ARBA00018070"/>
    </source>
</evidence>
<evidence type="ECO:0000313" key="13">
    <source>
        <dbReference type="Proteomes" id="UP000504604"/>
    </source>
</evidence>
<evidence type="ECO:0000256" key="11">
    <source>
        <dbReference type="ARBA" id="ARBA00024615"/>
    </source>
</evidence>
<evidence type="ECO:0000256" key="6">
    <source>
        <dbReference type="ARBA" id="ARBA00022824"/>
    </source>
</evidence>
<evidence type="ECO:0000313" key="14">
    <source>
        <dbReference type="RefSeq" id="XP_020551970.1"/>
    </source>
</evidence>
<dbReference type="GO" id="GO:0006869">
    <property type="term" value="P:lipid transport"/>
    <property type="evidence" value="ECO:0007669"/>
    <property type="project" value="UniProtKB-KW"/>
</dbReference>
<evidence type="ECO:0000256" key="3">
    <source>
        <dbReference type="ARBA" id="ARBA00009714"/>
    </source>
</evidence>
<evidence type="ECO:0000256" key="1">
    <source>
        <dbReference type="ARBA" id="ARBA00004406"/>
    </source>
</evidence>
<dbReference type="GO" id="GO:0061723">
    <property type="term" value="P:glycophagy"/>
    <property type="evidence" value="ECO:0007669"/>
    <property type="project" value="TreeGrafter"/>
</dbReference>
<keyword evidence="8" id="KW-0445">Lipid transport</keyword>
<organism evidence="13 15">
    <name type="scientific">Sesamum indicum</name>
    <name type="common">Oriental sesame</name>
    <name type="synonym">Sesamum orientale</name>
    <dbReference type="NCBI Taxonomy" id="4182"/>
    <lineage>
        <taxon>Eukaryota</taxon>
        <taxon>Viridiplantae</taxon>
        <taxon>Streptophyta</taxon>
        <taxon>Embryophyta</taxon>
        <taxon>Tracheophyta</taxon>
        <taxon>Spermatophyta</taxon>
        <taxon>Magnoliopsida</taxon>
        <taxon>eudicotyledons</taxon>
        <taxon>Gunneridae</taxon>
        <taxon>Pentapetalae</taxon>
        <taxon>asterids</taxon>
        <taxon>lamiids</taxon>
        <taxon>Lamiales</taxon>
        <taxon>Pedaliaceae</taxon>
        <taxon>Sesamum</taxon>
    </lineage>
</organism>
<evidence type="ECO:0000256" key="2">
    <source>
        <dbReference type="ARBA" id="ARBA00004623"/>
    </source>
</evidence>
<comment type="catalytic activity">
    <reaction evidence="11">
        <text>a 1,2-diacyl-sn-glycero-3-phosphoethanolamine(in) = a 1,2-diacyl-sn-glycero-3-phosphoethanolamine(out)</text>
        <dbReference type="Rhea" id="RHEA:38895"/>
        <dbReference type="ChEBI" id="CHEBI:64612"/>
    </reaction>
</comment>
<keyword evidence="5" id="KW-0813">Transport</keyword>
<evidence type="ECO:0000256" key="9">
    <source>
        <dbReference type="ARBA" id="ARBA00023136"/>
    </source>
</evidence>
<dbReference type="InterPro" id="IPR026849">
    <property type="entry name" value="ATG2"/>
</dbReference>
<dbReference type="KEGG" id="sind:105169889"/>
<dbReference type="GO" id="GO:0061908">
    <property type="term" value="C:phagophore"/>
    <property type="evidence" value="ECO:0007669"/>
    <property type="project" value="TreeGrafter"/>
</dbReference>
<dbReference type="GO" id="GO:0000422">
    <property type="term" value="P:autophagy of mitochondrion"/>
    <property type="evidence" value="ECO:0007669"/>
    <property type="project" value="TreeGrafter"/>
</dbReference>
<dbReference type="GO" id="GO:0061709">
    <property type="term" value="P:reticulophagy"/>
    <property type="evidence" value="ECO:0007669"/>
    <property type="project" value="TreeGrafter"/>
</dbReference>
<dbReference type="PANTHER" id="PTHR13190">
    <property type="entry name" value="AUTOPHAGY-RELATED 2, ISOFORM A"/>
    <property type="match status" value="1"/>
</dbReference>
<keyword evidence="7" id="KW-0072">Autophagy</keyword>
<dbReference type="RefSeq" id="XP_020551971.1">
    <property type="nucleotide sequence ID" value="XM_020696312.1"/>
</dbReference>
<dbReference type="PANTHER" id="PTHR13190:SF1">
    <property type="entry name" value="AUTOPHAGY-RELATED 2, ISOFORM A"/>
    <property type="match status" value="1"/>
</dbReference>
<dbReference type="GO" id="GO:0043495">
    <property type="term" value="F:protein-membrane adaptor activity"/>
    <property type="evidence" value="ECO:0007669"/>
    <property type="project" value="TreeGrafter"/>
</dbReference>
<dbReference type="GO" id="GO:0034045">
    <property type="term" value="C:phagophore assembly site membrane"/>
    <property type="evidence" value="ECO:0007669"/>
    <property type="project" value="UniProtKB-SubCell"/>
</dbReference>
<dbReference type="RefSeq" id="XP_020551970.1">
    <property type="nucleotide sequence ID" value="XM_020696311.1"/>
</dbReference>
<dbReference type="GO" id="GO:0005789">
    <property type="term" value="C:endoplasmic reticulum membrane"/>
    <property type="evidence" value="ECO:0007669"/>
    <property type="project" value="UniProtKB-SubCell"/>
</dbReference>
<keyword evidence="6" id="KW-0256">Endoplasmic reticulum</keyword>
<dbReference type="Pfam" id="PF13329">
    <property type="entry name" value="ATG2_CAD"/>
    <property type="match status" value="2"/>
</dbReference>
<dbReference type="GO" id="GO:0034727">
    <property type="term" value="P:piecemeal microautophagy of the nucleus"/>
    <property type="evidence" value="ECO:0007669"/>
    <property type="project" value="TreeGrafter"/>
</dbReference>
<feature type="region of interest" description="Disordered" evidence="12">
    <location>
        <begin position="1646"/>
        <end position="1666"/>
    </location>
</feature>
<proteinExistence type="inferred from homology"/>
<comment type="subcellular location">
    <subcellularLocation>
        <location evidence="1">Endoplasmic reticulum membrane</location>
        <topology evidence="1">Peripheral membrane protein</topology>
    </subcellularLocation>
    <subcellularLocation>
        <location evidence="2">Preautophagosomal structure membrane</location>
        <topology evidence="2">Peripheral membrane protein</topology>
    </subcellularLocation>
</comment>
<reference evidence="14 15" key="1">
    <citation type="journal article" date="2012" name="BMC Genomics">
        <title>Development and validation of genic-SSR markers in sesame by RNA-seq.</title>
        <authorList>
            <person name="Zhang H."/>
            <person name="Wei L."/>
            <person name="Miao H."/>
            <person name="Zhang T."/>
            <person name="Wang C."/>
        </authorList>
    </citation>
    <scope>NUCLEOTIDE SEQUENCE</scope>
</reference>
<keyword evidence="13" id="KW-1185">Reference proteome</keyword>
<reference evidence="14 15" key="2">
    <citation type="submission" date="2025-04" db="UniProtKB">
        <authorList>
            <consortium name="RefSeq"/>
        </authorList>
    </citation>
    <scope>IDENTIFICATION</scope>
</reference>
<evidence type="ECO:0000256" key="10">
    <source>
        <dbReference type="ARBA" id="ARBA00024479"/>
    </source>
</evidence>
<sequence length="1953" mass="213906">MFSWSIPKSAEAMFSRWAIKRVCKFLLKKKLGKLILGDIDLHQLDVQLGAGTIQLSDLALNVDYINEKIGTAVLVKEGSIGSLLVTMPWKEGGSGIEVDELEVVIAPRRVKASPDESETCRNSKNCSNSSSHGIKKLDNETLDSRVANASVDVHEGVKTIAKMVKWLLTSFHVKIKKLIVAFDPLLDEGNKKGLDRILVLRISEVECGTHISEDDSSNSFTTANNFLGLSRLTNFVKFQGAVLELLDVDGLDHQSPHECSTETAAGNSFSGYCSSGNMVTVICGEKGGFSGNLKLSLPWKDGSLDICKVDADLHIEPLEIRIQPSTIGYSIFMWDLFKGIGEESEDLGYLEPSNSLSAPSSCMLPSDMGLFVNEAFVTDSCLIEKEPVNTLLSESHLISDWVSRSQKYRNEEEPDFEASVDQFFECLDGLRNSQSAIGNSGMWNWTCSVFSAITAASNLASGSLHVPSEQQHVETNFNAGITKVSVLLSFIDEDQNSLQMKGAKGNTDLHIHHLCAQFVDLFCILQVRPREMNIKLIMQHIQLVDHLYSKSDLADYKMHGCDDNSESGTLIQKMQEGVQGALLTFQDSKNVTQKDHQVDHFVGIPLSIQDNDGCCHMINGKNICGKDNSVTLLKTSGVSKCHVRVNSGSSGGSLMGPTSFSLKLPHFVCWVNFDLVSRTLEFLKEIEKCIEITHMESGFRLESEIKKYGFSPMGDQGNISRPQSTNVSTKEDLEGNIFLSNARIILCFPLKEHNGFSCYSSCSQFIALDFISPTIVGKDIQSPKPIPVAKSEKSHTMTTSCSLKFNFGDFYLFLINSIFKEKIDGSETYNSQEASFSIEKIISAVNKTGHQSLVSLFWQESPVTGPWIAKKAKILASSENGRREDNKVVGRSGEFASVTTVKESKDFGGRTRQEILASSAILLHGQLPPVTIDLNKSQFENICGLLNQMVENFSCIISESVTTTEEHSALQTSILVECDSVTVSLVTEAVAGVSSSIHSELPGSWLSLTLQVDKFELLSASNIGGISSSNFLWLAHGQGSLWGSTTEGLHREFLLISCIDSTMGRGDGEGSNMLSSRYAGSDIINLWDPESNHSFTSITVRGATIVAMGGRLDWFNAIFSFFILPSPQFDQVADAGLEKTCGSSFILNLVDVGLSYEPYLENLPANEGSGCKSSYVNTNGSKDELHVACLLSASSLKLSNTTVVDCTEGEYKIRLQDLGLLICTVSESKLVGRTYTAEHLRKNDYVKVAHETHVEVLLRTNCENGHAWELECTESHIMLNTCHDTTLGLIRLAAQLQKLFAPDLQDYVVHLENRWNNVQQVHENSDKMTLGCEFSPALSQTETSCVDKKSKVGNLMDEICEDVFQLDGNSDGQAKIFESHVHAFINDSPVVVSGASSSEEKTPEFIEEYFLSDLRPLSELALKSQSSDILVCKTDVVGEARTGHGGWYADTPLRILENHASKVQQSNVEKPLGFEVSLSVPEHIDDGKAEGHIFLRNMNVIWRMYGGSDWCNPRNISQASGVTCARDAAVCLELALSGIGFNYEVYPDGELTASRLSLTIQDFCLNDKSDDAPWKLVLGYYHSKNHPRKVSSKAVKLNLEAVKPDPSIRIEENRLRIALLPLRLHLHQSQLDFLISFFGGKSSSNDPSPGTLGLTNSGEPSEKSDNLQGSAISEEAFLTYFQKFEIWPMVIRVDYSPCRVDLTALRGGKYVELVNLVPWKGVELQLKHVQGVGLYGWGSVCETILGEWLEDISQNQIHKLLKGLPPIKSLVAVGSGAAKLVTLPMKSYKKDHRLLKGMQRGTFAFLKSISLEAIGLGVHLAAGAHNILLQAEYILSSIPPSVPWPVENNVGAKVKSNQPNDAQQGIQQACQSISDGLGKSASALVQTPLKRYQRGAGIGSALATAVQSAPAAAIAPASAAVHAVHCALLGFRNSLDPERKRESLEKYLGRTAP</sequence>
<comment type="similarity">
    <text evidence="3">Belongs to the ATG2 family.</text>
</comment>
<evidence type="ECO:0000313" key="15">
    <source>
        <dbReference type="RefSeq" id="XP_020551971.1"/>
    </source>
</evidence>
<dbReference type="GO" id="GO:0000045">
    <property type="term" value="P:autophagosome assembly"/>
    <property type="evidence" value="ECO:0007669"/>
    <property type="project" value="TreeGrafter"/>
</dbReference>
<protein>
    <recommendedName>
        <fullName evidence="4">Autophagy-related protein 2</fullName>
    </recommendedName>
</protein>
<dbReference type="GO" id="GO:0032266">
    <property type="term" value="F:phosphatidylinositol-3-phosphate binding"/>
    <property type="evidence" value="ECO:0007669"/>
    <property type="project" value="TreeGrafter"/>
</dbReference>
<evidence type="ECO:0000256" key="5">
    <source>
        <dbReference type="ARBA" id="ARBA00022448"/>
    </source>
</evidence>
<evidence type="ECO:0000256" key="12">
    <source>
        <dbReference type="SAM" id="MobiDB-lite"/>
    </source>
</evidence>